<organism evidence="1">
    <name type="scientific">uncultured Caudovirales phage</name>
    <dbReference type="NCBI Taxonomy" id="2100421"/>
    <lineage>
        <taxon>Viruses</taxon>
        <taxon>Duplodnaviria</taxon>
        <taxon>Heunggongvirae</taxon>
        <taxon>Uroviricota</taxon>
        <taxon>Caudoviricetes</taxon>
        <taxon>Peduoviridae</taxon>
        <taxon>Maltschvirus</taxon>
        <taxon>Maltschvirus maltsch</taxon>
    </lineage>
</organism>
<gene>
    <name evidence="1" type="ORF">UFOVP1604_311</name>
</gene>
<evidence type="ECO:0000313" key="1">
    <source>
        <dbReference type="EMBL" id="CAB4219228.1"/>
    </source>
</evidence>
<reference evidence="1" key="1">
    <citation type="submission" date="2020-05" db="EMBL/GenBank/DDBJ databases">
        <authorList>
            <person name="Chiriac C."/>
            <person name="Salcher M."/>
            <person name="Ghai R."/>
            <person name="Kavagutti S V."/>
        </authorList>
    </citation>
    <scope>NUCLEOTIDE SEQUENCE</scope>
</reference>
<sequence>MAKSKTPPVVEAPQVDANQPEAAPIATLLSSISYTNLEDYENFLVNLTPEHAVLILVASANHCQAKGIFTLEESELIVKAIKKLQVPKQPTN</sequence>
<dbReference type="EMBL" id="LR797474">
    <property type="protein sequence ID" value="CAB4219228.1"/>
    <property type="molecule type" value="Genomic_DNA"/>
</dbReference>
<accession>A0A6J5SUM1</accession>
<proteinExistence type="predicted"/>
<protein>
    <submittedName>
        <fullName evidence="1">Uncharacterized protein</fullName>
    </submittedName>
</protein>
<name>A0A6J5SUM1_9CAUD</name>